<reference evidence="1 2" key="1">
    <citation type="submission" date="2020-02" db="EMBL/GenBank/DDBJ databases">
        <authorList>
            <person name="Yang Z."/>
        </authorList>
    </citation>
    <scope>NUCLEOTIDE SEQUENCE [LARGE SCALE GENOMIC DNA]</scope>
    <source>
        <strain evidence="1 2">HX-7-9</strain>
    </source>
</reference>
<evidence type="ECO:0000313" key="1">
    <source>
        <dbReference type="EMBL" id="NDV12729.1"/>
    </source>
</evidence>
<keyword evidence="2" id="KW-1185">Reference proteome</keyword>
<dbReference type="Proteomes" id="UP000482578">
    <property type="component" value="Unassembled WGS sequence"/>
</dbReference>
<dbReference type="RefSeq" id="WP_163315938.1">
    <property type="nucleotide sequence ID" value="NZ_JAAGAA010000005.1"/>
</dbReference>
<gene>
    <name evidence="1" type="ORF">GZH52_07925</name>
</gene>
<evidence type="ECO:0000313" key="2">
    <source>
        <dbReference type="Proteomes" id="UP000482578"/>
    </source>
</evidence>
<organism evidence="1 2">
    <name type="scientific">Crenobacter caeni</name>
    <dbReference type="NCBI Taxonomy" id="2705474"/>
    <lineage>
        <taxon>Bacteria</taxon>
        <taxon>Pseudomonadati</taxon>
        <taxon>Pseudomonadota</taxon>
        <taxon>Betaproteobacteria</taxon>
        <taxon>Neisseriales</taxon>
        <taxon>Neisseriaceae</taxon>
        <taxon>Crenobacter</taxon>
    </lineage>
</organism>
<protein>
    <submittedName>
        <fullName evidence="1">Uncharacterized protein</fullName>
    </submittedName>
</protein>
<accession>A0A6B2KRZ1</accession>
<dbReference type="AlphaFoldDB" id="A0A6B2KRZ1"/>
<dbReference type="EMBL" id="JAAGAA010000005">
    <property type="protein sequence ID" value="NDV12729.1"/>
    <property type="molecule type" value="Genomic_DNA"/>
</dbReference>
<proteinExistence type="predicted"/>
<comment type="caution">
    <text evidence="1">The sequence shown here is derived from an EMBL/GenBank/DDBJ whole genome shotgun (WGS) entry which is preliminary data.</text>
</comment>
<name>A0A6B2KRZ1_9NEIS</name>
<sequence>MEWVAVVQQLNRDLLAIEIARSGLALQQRAIRAIPLIDQESSLPVSKSEFKELGSASIIAEQVSAEALIGLVANSIETFSIRIHRHLSVEWEPFTKPRNDLRFFGRPRQFRALNNVFKHQEGFIEAASSRSARFLVDDGYFPDCTYLKHLPASSIVPEFELAVFEAFAHLYEIALSVAGIPVRHSGKSGQDLMQSLREFAVFPIIEPTLWRS</sequence>